<proteinExistence type="predicted"/>
<evidence type="ECO:0000313" key="3">
    <source>
        <dbReference type="Proteomes" id="UP000824160"/>
    </source>
</evidence>
<accession>A0A9D1KR18</accession>
<evidence type="ECO:0000313" key="2">
    <source>
        <dbReference type="EMBL" id="HIT94588.1"/>
    </source>
</evidence>
<protein>
    <submittedName>
        <fullName evidence="2">DUF624 domain-containing protein</fullName>
    </submittedName>
</protein>
<gene>
    <name evidence="2" type="ORF">IAC43_05345</name>
</gene>
<organism evidence="2 3">
    <name type="scientific">Candidatus Faecivivens stercoripullorum</name>
    <dbReference type="NCBI Taxonomy" id="2840805"/>
    <lineage>
        <taxon>Bacteria</taxon>
        <taxon>Bacillati</taxon>
        <taxon>Bacillota</taxon>
        <taxon>Clostridia</taxon>
        <taxon>Eubacteriales</taxon>
        <taxon>Oscillospiraceae</taxon>
        <taxon>Oscillospiraceae incertae sedis</taxon>
        <taxon>Candidatus Faecivivens</taxon>
    </lineage>
</organism>
<keyword evidence="1" id="KW-0812">Transmembrane</keyword>
<dbReference type="InterPro" id="IPR006938">
    <property type="entry name" value="DUF624"/>
</dbReference>
<reference evidence="2" key="1">
    <citation type="submission" date="2020-10" db="EMBL/GenBank/DDBJ databases">
        <authorList>
            <person name="Gilroy R."/>
        </authorList>
    </citation>
    <scope>NUCLEOTIDE SEQUENCE</scope>
    <source>
        <strain evidence="2">ChiBcec7-5410</strain>
    </source>
</reference>
<feature type="transmembrane region" description="Helical" evidence="1">
    <location>
        <begin position="174"/>
        <end position="191"/>
    </location>
</feature>
<name>A0A9D1KR18_9FIRM</name>
<feature type="transmembrane region" description="Helical" evidence="1">
    <location>
        <begin position="110"/>
        <end position="132"/>
    </location>
</feature>
<dbReference type="Pfam" id="PF04854">
    <property type="entry name" value="DUF624"/>
    <property type="match status" value="1"/>
</dbReference>
<dbReference type="EMBL" id="DVLW01000147">
    <property type="protein sequence ID" value="HIT94588.1"/>
    <property type="molecule type" value="Genomic_DNA"/>
</dbReference>
<keyword evidence="1" id="KW-1133">Transmembrane helix</keyword>
<feature type="transmembrane region" description="Helical" evidence="1">
    <location>
        <begin position="20"/>
        <end position="49"/>
    </location>
</feature>
<feature type="transmembrane region" description="Helical" evidence="1">
    <location>
        <begin position="70"/>
        <end position="90"/>
    </location>
</feature>
<feature type="transmembrane region" description="Helical" evidence="1">
    <location>
        <begin position="144"/>
        <end position="168"/>
    </location>
</feature>
<dbReference type="AlphaFoldDB" id="A0A9D1KR18"/>
<reference evidence="2" key="2">
    <citation type="journal article" date="2021" name="PeerJ">
        <title>Extensive microbial diversity within the chicken gut microbiome revealed by metagenomics and culture.</title>
        <authorList>
            <person name="Gilroy R."/>
            <person name="Ravi A."/>
            <person name="Getino M."/>
            <person name="Pursley I."/>
            <person name="Horton D.L."/>
            <person name="Alikhan N.F."/>
            <person name="Baker D."/>
            <person name="Gharbi K."/>
            <person name="Hall N."/>
            <person name="Watson M."/>
            <person name="Adriaenssens E.M."/>
            <person name="Foster-Nyarko E."/>
            <person name="Jarju S."/>
            <person name="Secka A."/>
            <person name="Antonio M."/>
            <person name="Oren A."/>
            <person name="Chaudhuri R.R."/>
            <person name="La Ragione R."/>
            <person name="Hildebrand F."/>
            <person name="Pallen M.J."/>
        </authorList>
    </citation>
    <scope>NUCLEOTIDE SEQUENCE</scope>
    <source>
        <strain evidence="2">ChiBcec7-5410</strain>
    </source>
</reference>
<sequence length="210" mass="23298">MSIFDPESKFVQLTNTMLDYLKLGLLFMAFSIPVVTMGAAAAATMTVALKMARGEAPAVWGPFWKAFRENFKLGTILLLFFGLLFVLLGFDWYQVMQMESTAVIRVVRAGIVLLVLVLTSTALYSFAIIARYELRLKAVLRNAVIYTLLYFPKNLLTILMIAAGILAYAFLVPLIPLVVTVVPPVVIWYFAKVCTAAFHKSESAAENIAE</sequence>
<comment type="caution">
    <text evidence="2">The sequence shown here is derived from an EMBL/GenBank/DDBJ whole genome shotgun (WGS) entry which is preliminary data.</text>
</comment>
<evidence type="ECO:0000256" key="1">
    <source>
        <dbReference type="SAM" id="Phobius"/>
    </source>
</evidence>
<dbReference type="Proteomes" id="UP000824160">
    <property type="component" value="Unassembled WGS sequence"/>
</dbReference>
<keyword evidence="1" id="KW-0472">Membrane</keyword>